<dbReference type="InterPro" id="IPR011856">
    <property type="entry name" value="tRNA_endonuc-like_dom_sf"/>
</dbReference>
<dbReference type="InterPro" id="IPR009362">
    <property type="entry name" value="YhcG_C"/>
</dbReference>
<evidence type="ECO:0000259" key="1">
    <source>
        <dbReference type="Pfam" id="PF06250"/>
    </source>
</evidence>
<dbReference type="RefSeq" id="WP_283434814.1">
    <property type="nucleotide sequence ID" value="NZ_FXUG01000017.1"/>
</dbReference>
<dbReference type="Proteomes" id="UP001158067">
    <property type="component" value="Unassembled WGS sequence"/>
</dbReference>
<dbReference type="PANTHER" id="PTHR30547:SF0">
    <property type="entry name" value="BLR8175 PROTEIN"/>
    <property type="match status" value="1"/>
</dbReference>
<sequence>MQKTIENNWSRAVLTHQIESGLHLREGKAIDNFEATLPKPESDLARQVLRDPYNFDFLALTERHNERELEDGLMDQLTKFLLELGAGFAFVGRQYKLNVDGDEYSIDLLFYHLKLHCYVVIELKVDKFKPEYAGKLNFYISAVDSQVRSQPDGPTLGILICKSKSDIKVEYSLRDITKPIGVSEYQITETLPDNLRSSLPTIEQIEAEFGDAED</sequence>
<name>A0ABY1QNN7_9BACT</name>
<dbReference type="Pfam" id="PF06250">
    <property type="entry name" value="YhcG_C"/>
    <property type="match status" value="1"/>
</dbReference>
<dbReference type="EMBL" id="FXUG01000017">
    <property type="protein sequence ID" value="SMP73880.1"/>
    <property type="molecule type" value="Genomic_DNA"/>
</dbReference>
<accession>A0ABY1QNN7</accession>
<proteinExistence type="predicted"/>
<reference evidence="2 3" key="1">
    <citation type="submission" date="2017-05" db="EMBL/GenBank/DDBJ databases">
        <authorList>
            <person name="Varghese N."/>
            <person name="Submissions S."/>
        </authorList>
    </citation>
    <scope>NUCLEOTIDE SEQUENCE [LARGE SCALE GENOMIC DNA]</scope>
    <source>
        <strain evidence="2 3">DSM 25457</strain>
    </source>
</reference>
<comment type="caution">
    <text evidence="2">The sequence shown here is derived from an EMBL/GenBank/DDBJ whole genome shotgun (WGS) entry which is preliminary data.</text>
</comment>
<gene>
    <name evidence="2" type="ORF">SAMN06265222_11734</name>
</gene>
<protein>
    <submittedName>
        <fullName evidence="2">Predicted nuclease of restriction endonuclease-like (RecB) superfamily, DUF1016 family</fullName>
    </submittedName>
</protein>
<dbReference type="InterPro" id="IPR053148">
    <property type="entry name" value="PD-DEXK-like_domain"/>
</dbReference>
<dbReference type="PANTHER" id="PTHR30547">
    <property type="entry name" value="UNCHARACTERIZED PROTEIN YHCG-RELATED"/>
    <property type="match status" value="1"/>
</dbReference>
<organism evidence="2 3">
    <name type="scientific">Neorhodopirellula lusitana</name>
    <dbReference type="NCBI Taxonomy" id="445327"/>
    <lineage>
        <taxon>Bacteria</taxon>
        <taxon>Pseudomonadati</taxon>
        <taxon>Planctomycetota</taxon>
        <taxon>Planctomycetia</taxon>
        <taxon>Pirellulales</taxon>
        <taxon>Pirellulaceae</taxon>
        <taxon>Neorhodopirellula</taxon>
    </lineage>
</organism>
<evidence type="ECO:0000313" key="2">
    <source>
        <dbReference type="EMBL" id="SMP73880.1"/>
    </source>
</evidence>
<keyword evidence="3" id="KW-1185">Reference proteome</keyword>
<dbReference type="Gene3D" id="3.40.1350.10">
    <property type="match status" value="1"/>
</dbReference>
<feature type="domain" description="YhcG PDDEXK nuclease" evidence="1">
    <location>
        <begin position="47"/>
        <end position="200"/>
    </location>
</feature>
<evidence type="ECO:0000313" key="3">
    <source>
        <dbReference type="Proteomes" id="UP001158067"/>
    </source>
</evidence>